<gene>
    <name evidence="2" type="ORF">A5886_002297</name>
</gene>
<dbReference type="RefSeq" id="WP_086275256.1">
    <property type="nucleotide sequence ID" value="NZ_NGKU01000001.1"/>
</dbReference>
<proteinExistence type="inferred from homology"/>
<name>A0A242A8I6_9ENTE</name>
<dbReference type="AlphaFoldDB" id="A0A242A8I6"/>
<protein>
    <recommendedName>
        <fullName evidence="4">Prevent-host-death family protein</fullName>
    </recommendedName>
</protein>
<accession>A0A242A8I6</accession>
<dbReference type="OrthoDB" id="9795585at2"/>
<dbReference type="InterPro" id="IPR036165">
    <property type="entry name" value="YefM-like_sf"/>
</dbReference>
<dbReference type="SUPFAM" id="SSF143120">
    <property type="entry name" value="YefM-like"/>
    <property type="match status" value="1"/>
</dbReference>
<evidence type="ECO:0000313" key="3">
    <source>
        <dbReference type="Proteomes" id="UP000195043"/>
    </source>
</evidence>
<comment type="caution">
    <text evidence="2">The sequence shown here is derived from an EMBL/GenBank/DDBJ whole genome shotgun (WGS) entry which is preliminary data.</text>
</comment>
<evidence type="ECO:0000256" key="1">
    <source>
        <dbReference type="ARBA" id="ARBA00009981"/>
    </source>
</evidence>
<dbReference type="STRING" id="1834191.A5886_002297"/>
<comment type="similarity">
    <text evidence="1">Belongs to the phD/YefM antitoxin family.</text>
</comment>
<sequence length="84" mass="9679">MVNMVPVSEMRYYNQTLSDVFQCSQVILTKNGIAKYAVVDYGKWERTKATVRLLEELQKGFHSLKAEKSTTPDEFAERLGVKFD</sequence>
<organism evidence="2 3">
    <name type="scientific">Candidatus Enterococcus testudinis</name>
    <dbReference type="NCBI Taxonomy" id="1834191"/>
    <lineage>
        <taxon>Bacteria</taxon>
        <taxon>Bacillati</taxon>
        <taxon>Bacillota</taxon>
        <taxon>Bacilli</taxon>
        <taxon>Lactobacillales</taxon>
        <taxon>Enterococcaceae</taxon>
        <taxon>Enterococcus</taxon>
    </lineage>
</organism>
<dbReference type="EMBL" id="NGKU01000001">
    <property type="protein sequence ID" value="OTN77200.1"/>
    <property type="molecule type" value="Genomic_DNA"/>
</dbReference>
<dbReference type="Proteomes" id="UP000195043">
    <property type="component" value="Unassembled WGS sequence"/>
</dbReference>
<evidence type="ECO:0000313" key="2">
    <source>
        <dbReference type="EMBL" id="OTN77200.1"/>
    </source>
</evidence>
<evidence type="ECO:0008006" key="4">
    <source>
        <dbReference type="Google" id="ProtNLM"/>
    </source>
</evidence>
<reference evidence="2 3" key="1">
    <citation type="submission" date="2017-05" db="EMBL/GenBank/DDBJ databases">
        <title>The Genome Sequence of Enterococcus sp. 8G7_MSG3316.</title>
        <authorList>
            <consortium name="The Broad Institute Genomics Platform"/>
            <consortium name="The Broad Institute Genomic Center for Infectious Diseases"/>
            <person name="Earl A."/>
            <person name="Manson A."/>
            <person name="Schwartman J."/>
            <person name="Gilmore M."/>
            <person name="Abouelleil A."/>
            <person name="Cao P."/>
            <person name="Chapman S."/>
            <person name="Cusick C."/>
            <person name="Shea T."/>
            <person name="Young S."/>
            <person name="Neafsey D."/>
            <person name="Nusbaum C."/>
            <person name="Birren B."/>
        </authorList>
    </citation>
    <scope>NUCLEOTIDE SEQUENCE [LARGE SCALE GENOMIC DNA]</scope>
    <source>
        <strain evidence="2 3">8G7_MSG3316</strain>
    </source>
</reference>
<keyword evidence="3" id="KW-1185">Reference proteome</keyword>